<protein>
    <submittedName>
        <fullName evidence="1">Uncharacterized protein</fullName>
    </submittedName>
</protein>
<dbReference type="Proteomes" id="UP000249287">
    <property type="component" value="Segment"/>
</dbReference>
<accession>A0A2U7UDL9</accession>
<gene>
    <name evidence="1" type="ORF">pneo_cds_937</name>
</gene>
<organism evidence="1">
    <name type="scientific">Pandoravirus neocaledonia</name>
    <dbReference type="NCBI Taxonomy" id="2107708"/>
    <lineage>
        <taxon>Viruses</taxon>
        <taxon>Pandoravirus</taxon>
    </lineage>
</organism>
<dbReference type="EMBL" id="MG011690">
    <property type="protein sequence ID" value="AVK76544.1"/>
    <property type="molecule type" value="Genomic_DNA"/>
</dbReference>
<reference evidence="1" key="1">
    <citation type="journal article" date="2018" name="Nat. Commun.">
        <title>Diversity and evolution of the emerging Pandoraviridae family.</title>
        <authorList>
            <person name="Legendre M."/>
            <person name="Fabre E."/>
            <person name="Poirot O."/>
            <person name="Jeudy S."/>
            <person name="Lartigue A."/>
            <person name="Alempic J.M."/>
            <person name="Beucher L."/>
            <person name="Philippe N."/>
            <person name="Bertaux L."/>
            <person name="Christo-Foroux E."/>
            <person name="Labadie K."/>
            <person name="Coute Y."/>
            <person name="Abergel C."/>
            <person name="Claverie J.M."/>
        </authorList>
    </citation>
    <scope>NUCLEOTIDE SEQUENCE [LARGE SCALE GENOMIC DNA]</scope>
    <source>
        <strain evidence="1">Neocaledonia</strain>
    </source>
</reference>
<evidence type="ECO:0000313" key="1">
    <source>
        <dbReference type="EMBL" id="AVK76544.1"/>
    </source>
</evidence>
<sequence length="105" mass="11161">MGVFRVSGCGRAQGAAVRMAWSQTYPDRKGVMGAEHYCLNFAVCLRWMPASIAGIWMPCAVDGSDKRCGDIACGPFRLYPECASSAPFADAVTFGGVPIESPPLP</sequence>
<dbReference type="RefSeq" id="YP_009482547.1">
    <property type="nucleotide sequence ID" value="NC_037666.1"/>
</dbReference>
<dbReference type="KEGG" id="vg:36843257"/>
<dbReference type="GeneID" id="36843257"/>
<proteinExistence type="predicted"/>
<name>A0A2U7UDL9_9VIRU</name>